<dbReference type="InterPro" id="IPR050458">
    <property type="entry name" value="LolB"/>
</dbReference>
<accession>A0A9X4BKN2</accession>
<protein>
    <submittedName>
        <fullName evidence="1">DUF5682 family protein</fullName>
    </submittedName>
</protein>
<dbReference type="PANTHER" id="PTHR30634">
    <property type="entry name" value="OUTER MEMBRANE LOLAB LIPOPROTEIN INSERTION APPARATUS"/>
    <property type="match status" value="1"/>
</dbReference>
<dbReference type="EMBL" id="JAOVZO020000017">
    <property type="protein sequence ID" value="MDC8013379.1"/>
    <property type="molecule type" value="Genomic_DNA"/>
</dbReference>
<gene>
    <name evidence="1" type="ORF">OD750_012615</name>
</gene>
<dbReference type="AlphaFoldDB" id="A0A9X4BKN2"/>
<reference evidence="1" key="1">
    <citation type="submission" date="2023-02" db="EMBL/GenBank/DDBJ databases">
        <title>Tahibacter soli sp. nov. isolated from soil.</title>
        <authorList>
            <person name="Baek J.H."/>
            <person name="Lee J.K."/>
            <person name="Choi D.G."/>
            <person name="Jeon C.O."/>
        </authorList>
    </citation>
    <scope>NUCLEOTIDE SEQUENCE</scope>
    <source>
        <strain evidence="1">BL</strain>
    </source>
</reference>
<dbReference type="RefSeq" id="WP_263545588.1">
    <property type="nucleotide sequence ID" value="NZ_JAOVZO020000017.1"/>
</dbReference>
<dbReference type="Proteomes" id="UP001139971">
    <property type="component" value="Unassembled WGS sequence"/>
</dbReference>
<keyword evidence="2" id="KW-1185">Reference proteome</keyword>
<evidence type="ECO:0000313" key="2">
    <source>
        <dbReference type="Proteomes" id="UP001139971"/>
    </source>
</evidence>
<proteinExistence type="predicted"/>
<dbReference type="Pfam" id="PF18934">
    <property type="entry name" value="DUF5682"/>
    <property type="match status" value="1"/>
</dbReference>
<dbReference type="InterPro" id="IPR043737">
    <property type="entry name" value="DUF5682"/>
</dbReference>
<organism evidence="1 2">
    <name type="scientific">Tahibacter soli</name>
    <dbReference type="NCBI Taxonomy" id="2983605"/>
    <lineage>
        <taxon>Bacteria</taxon>
        <taxon>Pseudomonadati</taxon>
        <taxon>Pseudomonadota</taxon>
        <taxon>Gammaproteobacteria</taxon>
        <taxon>Lysobacterales</taxon>
        <taxon>Rhodanobacteraceae</taxon>
        <taxon>Tahibacter</taxon>
    </lineage>
</organism>
<evidence type="ECO:0000313" key="1">
    <source>
        <dbReference type="EMBL" id="MDC8013379.1"/>
    </source>
</evidence>
<name>A0A9X4BKN2_9GAMM</name>
<sequence>MSVEIVGVRHYSPACARLVAARIAALRPRHVLIEGPSDFNARIDELALPHRLPIALYSYYASDEATHHCYAPFVEFSPEWAALVAGREVGAHVRFVDLPYHARAWRGESQRYDVAAWRGRDRYARAQASLAARCGVDGDDALWDHLFERGADPVDLQKQLSTYFHELRGDDAGDPADDAREAFMARYVAWAAAQGCDVVVVCGGWHEPAIERLWPSIGEVVDEPSLAPDASIARHGSFLVPYADRRLDALSGYGAGMPSPQYYRWLWRHGAEHAAQAAVRAVVARLRAKKQSVSTASLVAAQQRIDGLARLRGHAAPLRCDVLDGLADALVDGALDAPLPWTARERLRGDVDPRLREALLALTGEHEGLLDGATPQPPLVADVARLLALNDLEPGARTREFALDRRDTNDASRAIVLWRLHLLRISGYTLDGVDAPGAARGLAPDLAYLERWRVRRTDAAVAELIEAGAWGPDLATAARERLSERLAATGDPARLADGVVDAVRAGFADLGTRTLGALDAALARSHDHGALAAAGLRLASLAEQGFWRESLAAPLAPLLTALLARLTWLVEGIAGAQAPADAADIDAVRCIERVTRGDLPVDAHAASAALALLRRRSGDTDAPPALRGAAFGLLWRRRAQVAQHDVGAAARAMPNATTLGDFLSGLFALAREDVVASAELVAALDRGFVALGDDEFLVALPALRQAFAWFPPRERGELAATVARLHGAGAGTAHALTARLPVDVDAIGRARELERDVDAVLARYGLARTEIGA</sequence>
<dbReference type="PANTHER" id="PTHR30634:SF7">
    <property type="entry name" value="VWA DOMAIN-CONTAINING PROTEIN"/>
    <property type="match status" value="1"/>
</dbReference>
<comment type="caution">
    <text evidence="1">The sequence shown here is derived from an EMBL/GenBank/DDBJ whole genome shotgun (WGS) entry which is preliminary data.</text>
</comment>